<gene>
    <name evidence="1" type="ORF">SAMN02745206_00713</name>
</gene>
<evidence type="ECO:0000313" key="1">
    <source>
        <dbReference type="EMBL" id="SHE70630.1"/>
    </source>
</evidence>
<dbReference type="EMBL" id="FQVB01000006">
    <property type="protein sequence ID" value="SHE70630.1"/>
    <property type="molecule type" value="Genomic_DNA"/>
</dbReference>
<proteinExistence type="predicted"/>
<dbReference type="OrthoDB" id="164192at2"/>
<evidence type="ECO:0000313" key="2">
    <source>
        <dbReference type="Proteomes" id="UP000184076"/>
    </source>
</evidence>
<organism evidence="1 2">
    <name type="scientific">Desulfacinum infernum DSM 9756</name>
    <dbReference type="NCBI Taxonomy" id="1121391"/>
    <lineage>
        <taxon>Bacteria</taxon>
        <taxon>Pseudomonadati</taxon>
        <taxon>Thermodesulfobacteriota</taxon>
        <taxon>Syntrophobacteria</taxon>
        <taxon>Syntrophobacterales</taxon>
        <taxon>Syntrophobacteraceae</taxon>
        <taxon>Desulfacinum</taxon>
    </lineage>
</organism>
<name>A0A1M4VP61_9BACT</name>
<accession>A0A1M4VP61</accession>
<protein>
    <submittedName>
        <fullName evidence="1">Uncharacterized protein</fullName>
    </submittedName>
</protein>
<dbReference type="AlphaFoldDB" id="A0A1M4VP61"/>
<dbReference type="STRING" id="1121391.SAMN02745206_00713"/>
<dbReference type="RefSeq" id="WP_073037009.1">
    <property type="nucleotide sequence ID" value="NZ_FQVB01000006.1"/>
</dbReference>
<reference evidence="2" key="1">
    <citation type="submission" date="2016-11" db="EMBL/GenBank/DDBJ databases">
        <authorList>
            <person name="Varghese N."/>
            <person name="Submissions S."/>
        </authorList>
    </citation>
    <scope>NUCLEOTIDE SEQUENCE [LARGE SCALE GENOMIC DNA]</scope>
    <source>
        <strain evidence="2">DSM 9756</strain>
    </source>
</reference>
<keyword evidence="2" id="KW-1185">Reference proteome</keyword>
<dbReference type="Proteomes" id="UP000184076">
    <property type="component" value="Unassembled WGS sequence"/>
</dbReference>
<sequence length="73" mass="8246">MADSTISDLTVDEFKKLIREVVLQTLSEIFGDPDQGLELREEFEVELRRALAADGTRQTRPAQEVAARLGLTW</sequence>